<dbReference type="AlphaFoldDB" id="A0A821K824"/>
<comment type="caution">
    <text evidence="2">The sequence shown here is derived from an EMBL/GenBank/DDBJ whole genome shotgun (WGS) entry which is preliminary data.</text>
</comment>
<protein>
    <submittedName>
        <fullName evidence="2">Uncharacterized protein</fullName>
    </submittedName>
</protein>
<name>A0A821K824_9BILA</name>
<sequence>MVKPNDFVPVPVNNDALHNP</sequence>
<evidence type="ECO:0000256" key="1">
    <source>
        <dbReference type="SAM" id="MobiDB-lite"/>
    </source>
</evidence>
<feature type="non-terminal residue" evidence="2">
    <location>
        <position position="20"/>
    </location>
</feature>
<reference evidence="2" key="1">
    <citation type="submission" date="2021-02" db="EMBL/GenBank/DDBJ databases">
        <authorList>
            <person name="Nowell W R."/>
        </authorList>
    </citation>
    <scope>NUCLEOTIDE SEQUENCE</scope>
</reference>
<evidence type="ECO:0000313" key="3">
    <source>
        <dbReference type="Proteomes" id="UP000663866"/>
    </source>
</evidence>
<organism evidence="2 3">
    <name type="scientific">Rotaria magnacalcarata</name>
    <dbReference type="NCBI Taxonomy" id="392030"/>
    <lineage>
        <taxon>Eukaryota</taxon>
        <taxon>Metazoa</taxon>
        <taxon>Spiralia</taxon>
        <taxon>Gnathifera</taxon>
        <taxon>Rotifera</taxon>
        <taxon>Eurotatoria</taxon>
        <taxon>Bdelloidea</taxon>
        <taxon>Philodinida</taxon>
        <taxon>Philodinidae</taxon>
        <taxon>Rotaria</taxon>
    </lineage>
</organism>
<keyword evidence="3" id="KW-1185">Reference proteome</keyword>
<accession>A0A821K824</accession>
<evidence type="ECO:0000313" key="2">
    <source>
        <dbReference type="EMBL" id="CAF4730262.1"/>
    </source>
</evidence>
<proteinExistence type="predicted"/>
<dbReference type="Proteomes" id="UP000663866">
    <property type="component" value="Unassembled WGS sequence"/>
</dbReference>
<feature type="region of interest" description="Disordered" evidence="1">
    <location>
        <begin position="1"/>
        <end position="20"/>
    </location>
</feature>
<gene>
    <name evidence="2" type="ORF">OVN521_LOCUS49410</name>
</gene>
<dbReference type="EMBL" id="CAJOBG010108122">
    <property type="protein sequence ID" value="CAF4730262.1"/>
    <property type="molecule type" value="Genomic_DNA"/>
</dbReference>